<dbReference type="InterPro" id="IPR036679">
    <property type="entry name" value="FlgN-like_sf"/>
</dbReference>
<keyword evidence="1" id="KW-0969">Cilium</keyword>
<dbReference type="SUPFAM" id="SSF140566">
    <property type="entry name" value="FlgN-like"/>
    <property type="match status" value="1"/>
</dbReference>
<keyword evidence="1" id="KW-0966">Cell projection</keyword>
<protein>
    <submittedName>
        <fullName evidence="1">Flagellar protein FlgN</fullName>
    </submittedName>
</protein>
<dbReference type="EMBL" id="JARYGX010000009">
    <property type="protein sequence ID" value="MDH7452101.1"/>
    <property type="molecule type" value="Genomic_DNA"/>
</dbReference>
<gene>
    <name evidence="1" type="ORF">QF205_03270</name>
</gene>
<reference evidence="1" key="2">
    <citation type="submission" date="2023-04" db="EMBL/GenBank/DDBJ databases">
        <authorList>
            <person name="Sun J.-Q."/>
        </authorList>
    </citation>
    <scope>NUCLEOTIDE SEQUENCE</scope>
    <source>
        <strain evidence="1">CC-YY355</strain>
    </source>
</reference>
<name>A0ABT6MND7_9GAMM</name>
<evidence type="ECO:0000313" key="1">
    <source>
        <dbReference type="EMBL" id="MDH7452101.1"/>
    </source>
</evidence>
<reference evidence="1" key="1">
    <citation type="journal article" date="2007" name="Int. J. Syst. Evol. Microbiol.">
        <title>Luteimonas composti sp. nov., a moderately thermophilic bacterium isolated from food waste.</title>
        <authorList>
            <person name="Young C.C."/>
            <person name="Kampfer P."/>
            <person name="Chen W.M."/>
            <person name="Yen W.S."/>
            <person name="Arun A.B."/>
            <person name="Lai W.A."/>
            <person name="Shen F.T."/>
            <person name="Rekha P.D."/>
            <person name="Lin K.Y."/>
            <person name="Chou J.H."/>
        </authorList>
    </citation>
    <scope>NUCLEOTIDE SEQUENCE</scope>
    <source>
        <strain evidence="1">CC-YY355</strain>
    </source>
</reference>
<keyword evidence="1" id="KW-0282">Flagellum</keyword>
<comment type="caution">
    <text evidence="1">The sequence shown here is derived from an EMBL/GenBank/DDBJ whole genome shotgun (WGS) entry which is preliminary data.</text>
</comment>
<dbReference type="Proteomes" id="UP001160550">
    <property type="component" value="Unassembled WGS sequence"/>
</dbReference>
<sequence length="115" mass="12431">METALAADHPLEALERALDAERRALLDNDVDALLASTAAKLEALRRAESARPGVEAAARLEALRQQNQANGVLLSRRRREVGWALRHIGRVESAGVYDARGQQGARPQARCLGVG</sequence>
<dbReference type="RefSeq" id="WP_280941307.1">
    <property type="nucleotide sequence ID" value="NZ_JARYGX010000009.1"/>
</dbReference>
<accession>A0ABT6MND7</accession>
<keyword evidence="2" id="KW-1185">Reference proteome</keyword>
<evidence type="ECO:0000313" key="2">
    <source>
        <dbReference type="Proteomes" id="UP001160550"/>
    </source>
</evidence>
<organism evidence="1 2">
    <name type="scientific">Luteimonas composti</name>
    <dbReference type="NCBI Taxonomy" id="398257"/>
    <lineage>
        <taxon>Bacteria</taxon>
        <taxon>Pseudomonadati</taxon>
        <taxon>Pseudomonadota</taxon>
        <taxon>Gammaproteobacteria</taxon>
        <taxon>Lysobacterales</taxon>
        <taxon>Lysobacteraceae</taxon>
        <taxon>Luteimonas</taxon>
    </lineage>
</organism>
<proteinExistence type="predicted"/>